<organism evidence="1 2">
    <name type="scientific">Iris pallida</name>
    <name type="common">Sweet iris</name>
    <dbReference type="NCBI Taxonomy" id="29817"/>
    <lineage>
        <taxon>Eukaryota</taxon>
        <taxon>Viridiplantae</taxon>
        <taxon>Streptophyta</taxon>
        <taxon>Embryophyta</taxon>
        <taxon>Tracheophyta</taxon>
        <taxon>Spermatophyta</taxon>
        <taxon>Magnoliopsida</taxon>
        <taxon>Liliopsida</taxon>
        <taxon>Asparagales</taxon>
        <taxon>Iridaceae</taxon>
        <taxon>Iridoideae</taxon>
        <taxon>Irideae</taxon>
        <taxon>Iris</taxon>
    </lineage>
</organism>
<gene>
    <name evidence="1" type="ORF">M6B38_372050</name>
</gene>
<name>A0AAX6GE41_IRIPA</name>
<keyword evidence="2" id="KW-1185">Reference proteome</keyword>
<evidence type="ECO:0000313" key="1">
    <source>
        <dbReference type="EMBL" id="KAJ6826501.1"/>
    </source>
</evidence>
<accession>A0AAX6GE41</accession>
<protein>
    <submittedName>
        <fullName evidence="1">Uncharacterized protein</fullName>
    </submittedName>
</protein>
<dbReference type="EMBL" id="JANAVB010020997">
    <property type="protein sequence ID" value="KAJ6826501.1"/>
    <property type="molecule type" value="Genomic_DNA"/>
</dbReference>
<reference evidence="1" key="2">
    <citation type="submission" date="2023-04" db="EMBL/GenBank/DDBJ databases">
        <authorList>
            <person name="Bruccoleri R.E."/>
            <person name="Oakeley E.J."/>
            <person name="Faust A.-M."/>
            <person name="Dessus-Babus S."/>
            <person name="Altorfer M."/>
            <person name="Burckhardt D."/>
            <person name="Oertli M."/>
            <person name="Naumann U."/>
            <person name="Petersen F."/>
            <person name="Wong J."/>
        </authorList>
    </citation>
    <scope>NUCLEOTIDE SEQUENCE</scope>
    <source>
        <strain evidence="1">GSM-AAB239-AS_SAM_17_03QT</strain>
        <tissue evidence="1">Leaf</tissue>
    </source>
</reference>
<sequence length="72" mass="8191">MTDPRLRWLNGSDGSWWCWRRVCWPVWAGGDLWWVNENGGNGGGSPEHDRSAPAVVGGLLGKERECVRRERL</sequence>
<dbReference type="AlphaFoldDB" id="A0AAX6GE41"/>
<reference evidence="1" key="1">
    <citation type="journal article" date="2023" name="GigaByte">
        <title>Genome assembly of the bearded iris, Iris pallida Lam.</title>
        <authorList>
            <person name="Bruccoleri R.E."/>
            <person name="Oakeley E.J."/>
            <person name="Faust A.M.E."/>
            <person name="Altorfer M."/>
            <person name="Dessus-Babus S."/>
            <person name="Burckhardt D."/>
            <person name="Oertli M."/>
            <person name="Naumann U."/>
            <person name="Petersen F."/>
            <person name="Wong J."/>
        </authorList>
    </citation>
    <scope>NUCLEOTIDE SEQUENCE</scope>
    <source>
        <strain evidence="1">GSM-AAB239-AS_SAM_17_03QT</strain>
    </source>
</reference>
<comment type="caution">
    <text evidence="1">The sequence shown here is derived from an EMBL/GenBank/DDBJ whole genome shotgun (WGS) entry which is preliminary data.</text>
</comment>
<proteinExistence type="predicted"/>
<dbReference type="Proteomes" id="UP001140949">
    <property type="component" value="Unassembled WGS sequence"/>
</dbReference>
<evidence type="ECO:0000313" key="2">
    <source>
        <dbReference type="Proteomes" id="UP001140949"/>
    </source>
</evidence>